<evidence type="ECO:0000256" key="1">
    <source>
        <dbReference type="ARBA" id="ARBA00009063"/>
    </source>
</evidence>
<keyword evidence="2" id="KW-0813">Transport</keyword>
<comment type="similarity">
    <text evidence="1">Belongs to the syntaxin family.</text>
</comment>
<dbReference type="Gene3D" id="1.20.58.90">
    <property type="match status" value="1"/>
</dbReference>
<dbReference type="PROSITE" id="PS50192">
    <property type="entry name" value="T_SNARE"/>
    <property type="match status" value="1"/>
</dbReference>
<evidence type="ECO:0000256" key="5">
    <source>
        <dbReference type="ARBA" id="ARBA00022989"/>
    </source>
</evidence>
<keyword evidence="8 11" id="KW-0472">Membrane</keyword>
<accession>A0AAR5PI50</accession>
<dbReference type="FunFam" id="1.20.5.110:FF:000006">
    <property type="entry name" value="Syntaxin 6"/>
    <property type="match status" value="1"/>
</dbReference>
<dbReference type="GeneID" id="109538095"/>
<organism evidence="13 14">
    <name type="scientific">Dendroctonus ponderosae</name>
    <name type="common">Mountain pine beetle</name>
    <dbReference type="NCBI Taxonomy" id="77166"/>
    <lineage>
        <taxon>Eukaryota</taxon>
        <taxon>Metazoa</taxon>
        <taxon>Ecdysozoa</taxon>
        <taxon>Arthropoda</taxon>
        <taxon>Hexapoda</taxon>
        <taxon>Insecta</taxon>
        <taxon>Pterygota</taxon>
        <taxon>Neoptera</taxon>
        <taxon>Endopterygota</taxon>
        <taxon>Coleoptera</taxon>
        <taxon>Polyphaga</taxon>
        <taxon>Cucujiformia</taxon>
        <taxon>Curculionidae</taxon>
        <taxon>Scolytinae</taxon>
        <taxon>Dendroctonus</taxon>
    </lineage>
</organism>
<dbReference type="Proteomes" id="UP000019118">
    <property type="component" value="Unassembled WGS sequence"/>
</dbReference>
<dbReference type="GO" id="GO:0015031">
    <property type="term" value="P:protein transport"/>
    <property type="evidence" value="ECO:0007669"/>
    <property type="project" value="UniProtKB-KW"/>
</dbReference>
<feature type="coiled-coil region" evidence="10">
    <location>
        <begin position="47"/>
        <end position="74"/>
    </location>
</feature>
<dbReference type="SUPFAM" id="SSF47661">
    <property type="entry name" value="t-snare proteins"/>
    <property type="match status" value="1"/>
</dbReference>
<keyword evidence="3 11" id="KW-0812">Transmembrane</keyword>
<keyword evidence="7 10" id="KW-0175">Coiled coil</keyword>
<evidence type="ECO:0000259" key="12">
    <source>
        <dbReference type="PROSITE" id="PS50192"/>
    </source>
</evidence>
<evidence type="ECO:0000256" key="2">
    <source>
        <dbReference type="ARBA" id="ARBA00022448"/>
    </source>
</evidence>
<dbReference type="Gene3D" id="1.20.5.110">
    <property type="match status" value="1"/>
</dbReference>
<keyword evidence="6" id="KW-0333">Golgi apparatus</keyword>
<dbReference type="InterPro" id="IPR000727">
    <property type="entry name" value="T_SNARE_dom"/>
</dbReference>
<keyword evidence="5 11" id="KW-1133">Transmembrane helix</keyword>
<dbReference type="FunFam" id="1.20.58.90:FF:000004">
    <property type="entry name" value="Syntaxin 10"/>
    <property type="match status" value="1"/>
</dbReference>
<evidence type="ECO:0000256" key="10">
    <source>
        <dbReference type="SAM" id="Coils"/>
    </source>
</evidence>
<evidence type="ECO:0000256" key="11">
    <source>
        <dbReference type="SAM" id="Phobius"/>
    </source>
</evidence>
<evidence type="ECO:0000313" key="13">
    <source>
        <dbReference type="EnsemblMetazoa" id="XP_019760718.1"/>
    </source>
</evidence>
<keyword evidence="4" id="KW-0653">Protein transport</keyword>
<name>A0AAR5PI50_DENPD</name>
<dbReference type="EnsemblMetazoa" id="XM_019905159.1">
    <property type="protein sequence ID" value="XP_019760718.1"/>
    <property type="gene ID" value="LOC109538095"/>
</dbReference>
<dbReference type="Pfam" id="PF09177">
    <property type="entry name" value="STX6_10_61_N"/>
    <property type="match status" value="1"/>
</dbReference>
<dbReference type="InterPro" id="IPR010989">
    <property type="entry name" value="SNARE"/>
</dbReference>
<feature type="domain" description="T-SNARE coiled-coil homology" evidence="12">
    <location>
        <begin position="160"/>
        <end position="222"/>
    </location>
</feature>
<keyword evidence="14" id="KW-1185">Reference proteome</keyword>
<reference evidence="14" key="1">
    <citation type="journal article" date="2013" name="Genome Biol.">
        <title>Draft genome of the mountain pine beetle, Dendroctonus ponderosae Hopkins, a major forest pest.</title>
        <authorList>
            <person name="Keeling C.I."/>
            <person name="Yuen M.M."/>
            <person name="Liao N.Y."/>
            <person name="Docking T.R."/>
            <person name="Chan S.K."/>
            <person name="Taylor G.A."/>
            <person name="Palmquist D.L."/>
            <person name="Jackman S.D."/>
            <person name="Nguyen A."/>
            <person name="Li M."/>
            <person name="Henderson H."/>
            <person name="Janes J.K."/>
            <person name="Zhao Y."/>
            <person name="Pandoh P."/>
            <person name="Moore R."/>
            <person name="Sperling F.A."/>
            <person name="Huber D.P."/>
            <person name="Birol I."/>
            <person name="Jones S.J."/>
            <person name="Bohlmann J."/>
        </authorList>
    </citation>
    <scope>NUCLEOTIDE SEQUENCE</scope>
</reference>
<evidence type="ECO:0000256" key="6">
    <source>
        <dbReference type="ARBA" id="ARBA00023034"/>
    </source>
</evidence>
<dbReference type="RefSeq" id="XP_019760718.1">
    <property type="nucleotide sequence ID" value="XM_019905159.2"/>
</dbReference>
<evidence type="ECO:0000256" key="3">
    <source>
        <dbReference type="ARBA" id="ARBA00022692"/>
    </source>
</evidence>
<evidence type="ECO:0000256" key="7">
    <source>
        <dbReference type="ARBA" id="ARBA00023054"/>
    </source>
</evidence>
<evidence type="ECO:0000256" key="8">
    <source>
        <dbReference type="ARBA" id="ARBA00023136"/>
    </source>
</evidence>
<dbReference type="SMART" id="SM00397">
    <property type="entry name" value="t_SNARE"/>
    <property type="match status" value="1"/>
</dbReference>
<evidence type="ECO:0000256" key="9">
    <source>
        <dbReference type="ARBA" id="ARBA00037801"/>
    </source>
</evidence>
<dbReference type="AlphaFoldDB" id="A0AAR5PI50"/>
<dbReference type="InterPro" id="IPR015260">
    <property type="entry name" value="Syntaxin-6/10/61_N"/>
</dbReference>
<dbReference type="GO" id="GO:0016020">
    <property type="term" value="C:membrane"/>
    <property type="evidence" value="ECO:0007669"/>
    <property type="project" value="InterPro"/>
</dbReference>
<evidence type="ECO:0000256" key="4">
    <source>
        <dbReference type="ARBA" id="ARBA00022927"/>
    </source>
</evidence>
<reference evidence="13" key="2">
    <citation type="submission" date="2024-08" db="UniProtKB">
        <authorList>
            <consortium name="EnsemblMetazoa"/>
        </authorList>
    </citation>
    <scope>IDENTIFICATION</scope>
</reference>
<dbReference type="CDD" id="cd21443">
    <property type="entry name" value="SNARE_NTD_STX6_STX10"/>
    <property type="match status" value="1"/>
</dbReference>
<proteinExistence type="inferred from homology"/>
<dbReference type="PANTHER" id="PTHR12791">
    <property type="entry name" value="GOLGI SNARE BET1-RELATED"/>
    <property type="match status" value="1"/>
</dbReference>
<feature type="transmembrane region" description="Helical" evidence="11">
    <location>
        <begin position="232"/>
        <end position="251"/>
    </location>
</feature>
<sequence>MTLEDPFFVVKDEVFRALKKTRGLYRRWSDFQSESELITKDEIDWTNTELKNSLRSIEWDLEDLEDTIDIVEKNPSKFKIDNKELTKRKHFIDSTKSEIQSMKDRLSMNRGKDKDKFARQPLLENNSPARLTSMHSGTKYSKLENEIESPQHQFLQRQQMYEVQNQEDQLEAIADSLGSLKTVSRHIGIELDEQEGMLDEFRTELESTDSKLDTTMKKMAKVLRISNEKGQWIAIIVLIVVIIIVILLFFIL</sequence>
<dbReference type="SUPFAM" id="SSF58038">
    <property type="entry name" value="SNARE fusion complex"/>
    <property type="match status" value="1"/>
</dbReference>
<dbReference type="KEGG" id="dpa:109538095"/>
<dbReference type="GO" id="GO:0005794">
    <property type="term" value="C:Golgi apparatus"/>
    <property type="evidence" value="ECO:0007669"/>
    <property type="project" value="UniProtKB-SubCell"/>
</dbReference>
<evidence type="ECO:0000313" key="14">
    <source>
        <dbReference type="Proteomes" id="UP000019118"/>
    </source>
</evidence>
<comment type="subcellular location">
    <subcellularLocation>
        <location evidence="9">Golgi apparatus</location>
        <location evidence="9">trans-Golgi network membrane</location>
        <topology evidence="9">Single-pass type IV membrane protein</topology>
    </subcellularLocation>
</comment>
<dbReference type="CDD" id="cd15851">
    <property type="entry name" value="SNARE_Syntaxin6"/>
    <property type="match status" value="1"/>
</dbReference>
<dbReference type="GO" id="GO:0048193">
    <property type="term" value="P:Golgi vesicle transport"/>
    <property type="evidence" value="ECO:0007669"/>
    <property type="project" value="InterPro"/>
</dbReference>
<protein>
    <recommendedName>
        <fullName evidence="12">t-SNARE coiled-coil homology domain-containing protein</fullName>
    </recommendedName>
</protein>
<dbReference type="Pfam" id="PF05739">
    <property type="entry name" value="SNARE"/>
    <property type="match status" value="1"/>
</dbReference>